<dbReference type="GO" id="GO:0000049">
    <property type="term" value="F:tRNA binding"/>
    <property type="evidence" value="ECO:0007669"/>
    <property type="project" value="UniProtKB-UniRule"/>
</dbReference>
<keyword evidence="5 8" id="KW-0819">tRNA processing</keyword>
<feature type="binding site" evidence="8">
    <location>
        <position position="68"/>
    </location>
    <ligand>
        <name>S-adenosyl-L-methionine</name>
        <dbReference type="ChEBI" id="CHEBI:59789"/>
    </ligand>
</feature>
<evidence type="ECO:0000256" key="5">
    <source>
        <dbReference type="ARBA" id="ARBA00022694"/>
    </source>
</evidence>
<keyword evidence="2 8" id="KW-0489">Methyltransferase</keyword>
<keyword evidence="3 8" id="KW-0808">Transferase</keyword>
<evidence type="ECO:0000313" key="11">
    <source>
        <dbReference type="Proteomes" id="UP000007722"/>
    </source>
</evidence>
<evidence type="ECO:0000256" key="6">
    <source>
        <dbReference type="ARBA" id="ARBA00022884"/>
    </source>
</evidence>
<evidence type="ECO:0000256" key="4">
    <source>
        <dbReference type="ARBA" id="ARBA00022691"/>
    </source>
</evidence>
<dbReference type="EMBL" id="CP002057">
    <property type="protein sequence ID" value="ADI37123.1"/>
    <property type="molecule type" value="Genomic_DNA"/>
</dbReference>
<dbReference type="FunCoup" id="D7DQJ6">
    <property type="interactions" value="202"/>
</dbReference>
<dbReference type="SUPFAM" id="SSF53335">
    <property type="entry name" value="S-adenosyl-L-methionine-dependent methyltransferases"/>
    <property type="match status" value="1"/>
</dbReference>
<gene>
    <name evidence="8" type="primary">trm1</name>
    <name evidence="10" type="ordered locus">Mvol_1468</name>
</gene>
<comment type="caution">
    <text evidence="8">Lacks conserved residue(s) required for the propagation of feature annotation.</text>
</comment>
<dbReference type="GO" id="GO:0002940">
    <property type="term" value="P:tRNA N2-guanine methylation"/>
    <property type="evidence" value="ECO:0007669"/>
    <property type="project" value="TreeGrafter"/>
</dbReference>
<dbReference type="KEGG" id="mvo:Mvol_1468"/>
<keyword evidence="6 8" id="KW-0694">RNA-binding</keyword>
<evidence type="ECO:0000256" key="3">
    <source>
        <dbReference type="ARBA" id="ARBA00022679"/>
    </source>
</evidence>
<feature type="binding site" evidence="8">
    <location>
        <position position="118"/>
    </location>
    <ligand>
        <name>S-adenosyl-L-methionine</name>
        <dbReference type="ChEBI" id="CHEBI:59789"/>
    </ligand>
</feature>
<dbReference type="PANTHER" id="PTHR10631">
    <property type="entry name" value="N 2 ,N 2 -DIMETHYLGUANOSINE TRNA METHYLTRANSFERASE"/>
    <property type="match status" value="1"/>
</dbReference>
<feature type="binding site" evidence="8">
    <location>
        <position position="88"/>
    </location>
    <ligand>
        <name>S-adenosyl-L-methionine</name>
        <dbReference type="ChEBI" id="CHEBI:59789"/>
    </ligand>
</feature>
<dbReference type="PROSITE" id="PS51626">
    <property type="entry name" value="SAM_MT_TRM1"/>
    <property type="match status" value="1"/>
</dbReference>
<dbReference type="PANTHER" id="PTHR10631:SF3">
    <property type="entry name" value="TRNA (GUANINE(26)-N(2))-DIMETHYLTRANSFERASE"/>
    <property type="match status" value="1"/>
</dbReference>
<keyword evidence="11" id="KW-1185">Reference proteome</keyword>
<accession>D7DQJ6</accession>
<feature type="binding site" evidence="8">
    <location>
        <position position="119"/>
    </location>
    <ligand>
        <name>S-adenosyl-L-methionine</name>
        <dbReference type="ChEBI" id="CHEBI:59789"/>
    </ligand>
</feature>
<dbReference type="InterPro" id="IPR029063">
    <property type="entry name" value="SAM-dependent_MTases_sf"/>
</dbReference>
<name>D7DQJ6_METV3</name>
<evidence type="ECO:0000313" key="10">
    <source>
        <dbReference type="EMBL" id="ADI37123.1"/>
    </source>
</evidence>
<keyword evidence="1 8" id="KW-0820">tRNA-binding</keyword>
<comment type="function">
    <text evidence="8">Dimethylates a single guanine residue at position 26 of a number of tRNAs using S-adenosyl-L-methionine as donor of the methyl groups.</text>
</comment>
<dbReference type="InterPro" id="IPR042296">
    <property type="entry name" value="tRNA_met_Trm1_C"/>
</dbReference>
<dbReference type="InParanoid" id="D7DQJ6"/>
<protein>
    <recommendedName>
        <fullName evidence="7 8">tRNA (guanine(26)-N(2))-dimethyltransferase</fullName>
        <ecNumber evidence="7 8">2.1.1.216</ecNumber>
    </recommendedName>
    <alternativeName>
        <fullName evidence="8">tRNA 2,2-dimethylguanosine-26 methyltransferase</fullName>
    </alternativeName>
    <alternativeName>
        <fullName evidence="8">tRNA(guanine-26,N(2)-N(2)) methyltransferase</fullName>
    </alternativeName>
    <alternativeName>
        <fullName evidence="8">tRNA(m(2,2)G26)dimethyltransferase</fullName>
    </alternativeName>
</protein>
<dbReference type="InterPro" id="IPR022923">
    <property type="entry name" value="TRM1_arc_bac"/>
</dbReference>
<dbReference type="HAMAP" id="MF_00290">
    <property type="entry name" value="tRNA_dimethyltr_TRM1"/>
    <property type="match status" value="1"/>
</dbReference>
<reference evidence="10 11" key="1">
    <citation type="submission" date="2010-05" db="EMBL/GenBank/DDBJ databases">
        <title>Complete sequence of Methanococcus voltae A3.</title>
        <authorList>
            <consortium name="US DOE Joint Genome Institute"/>
            <person name="Lucas S."/>
            <person name="Copeland A."/>
            <person name="Lapidus A."/>
            <person name="Cheng J.-F."/>
            <person name="Bruce D."/>
            <person name="Goodwin L."/>
            <person name="Pitluck S."/>
            <person name="Lowry S."/>
            <person name="Clum A."/>
            <person name="Land M."/>
            <person name="Hauser L."/>
            <person name="Kyrpides N."/>
            <person name="Mikhailova N."/>
            <person name="Whitman W.B."/>
            <person name="Woyke T."/>
        </authorList>
    </citation>
    <scope>NUCLEOTIDE SEQUENCE [LARGE SCALE GENOMIC DNA]</scope>
    <source>
        <strain evidence="11">ATCC BAA-1334 / A3</strain>
    </source>
</reference>
<evidence type="ECO:0000256" key="2">
    <source>
        <dbReference type="ARBA" id="ARBA00022603"/>
    </source>
</evidence>
<dbReference type="Gene3D" id="3.30.56.70">
    <property type="entry name" value="N2,N2-dimethylguanosine tRNA methyltransferase, C-terminal domain"/>
    <property type="match status" value="1"/>
</dbReference>
<dbReference type="InterPro" id="IPR002905">
    <property type="entry name" value="Trm1"/>
</dbReference>
<evidence type="ECO:0000256" key="7">
    <source>
        <dbReference type="ARBA" id="ARBA00039099"/>
    </source>
</evidence>
<proteinExistence type="inferred from homology"/>
<dbReference type="OrthoDB" id="372177at2157"/>
<dbReference type="Proteomes" id="UP000007722">
    <property type="component" value="Chromosome"/>
</dbReference>
<comment type="catalytic activity">
    <reaction evidence="8">
        <text>guanosine(26) in tRNA + 2 S-adenosyl-L-methionine = N(2)-dimethylguanosine(26) in tRNA + 2 S-adenosyl-L-homocysteine + 2 H(+)</text>
        <dbReference type="Rhea" id="RHEA:43140"/>
        <dbReference type="Rhea" id="RHEA-COMP:10359"/>
        <dbReference type="Rhea" id="RHEA-COMP:10360"/>
        <dbReference type="ChEBI" id="CHEBI:15378"/>
        <dbReference type="ChEBI" id="CHEBI:57856"/>
        <dbReference type="ChEBI" id="CHEBI:59789"/>
        <dbReference type="ChEBI" id="CHEBI:74269"/>
        <dbReference type="ChEBI" id="CHEBI:74513"/>
        <dbReference type="EC" id="2.1.1.216"/>
    </reaction>
</comment>
<dbReference type="HOGENOM" id="CLU_010862_5_1_2"/>
<dbReference type="EC" id="2.1.1.216" evidence="7 8"/>
<organism evidence="10 11">
    <name type="scientific">Methanococcus voltae (strain ATCC BAA-1334 / A3)</name>
    <dbReference type="NCBI Taxonomy" id="456320"/>
    <lineage>
        <taxon>Archaea</taxon>
        <taxon>Methanobacteriati</taxon>
        <taxon>Methanobacteriota</taxon>
        <taxon>Methanomada group</taxon>
        <taxon>Methanococci</taxon>
        <taxon>Methanococcales</taxon>
        <taxon>Methanococcaceae</taxon>
        <taxon>Methanococcus</taxon>
    </lineage>
</organism>
<keyword evidence="4 8" id="KW-0949">S-adenosyl-L-methionine</keyword>
<feature type="binding site" evidence="8">
    <location>
        <position position="37"/>
    </location>
    <ligand>
        <name>S-adenosyl-L-methionine</name>
        <dbReference type="ChEBI" id="CHEBI:59789"/>
    </ligand>
</feature>
<dbReference type="AlphaFoldDB" id="D7DQJ6"/>
<dbReference type="Gene3D" id="3.40.50.150">
    <property type="entry name" value="Vaccinia Virus protein VP39"/>
    <property type="match status" value="1"/>
</dbReference>
<evidence type="ECO:0000256" key="9">
    <source>
        <dbReference type="PROSITE-ProRule" id="PRU00958"/>
    </source>
</evidence>
<sequence>MAKKTIIEGSTKLNVSEERTLSKKDPVFYNPVMEINRDISISTIQAFLDNFKRDEFKICDALGGSGARGLRYAKELDFKGILDISIGDINPNAIRAIHENIKINEFNDNVKLSVHHKDANILLSENYREFNVSDLDPFGSPAPYMDSGIRSTLTKGGIVCMTATDTAVLCGAYHKSCIRRYNSVPIRGDKEYAVRILIASAILNAAKYDIGLRPLFSHCTDHYVRTFMITERGAGKAEKAMENLGYVKRQYEDITVKNYFDGFERGFGGPFYLGKLNDYDLVKNTYKIAKDRNYSHRAVEILNTLKKESEFEMVGSYNIHEICSFIKKLVPPMDVIIQDLTDKGFKVSRVHYTPYALKSDAKLSDIIVSISENSSI</sequence>
<comment type="similarity">
    <text evidence="8 9">Belongs to the class I-like SAM-binding methyltransferase superfamily. Trm1 family.</text>
</comment>
<evidence type="ECO:0000256" key="8">
    <source>
        <dbReference type="HAMAP-Rule" id="MF_00290"/>
    </source>
</evidence>
<dbReference type="eggNOG" id="arCOG01219">
    <property type="taxonomic scope" value="Archaea"/>
</dbReference>
<dbReference type="STRING" id="456320.Mvol_1468"/>
<evidence type="ECO:0000256" key="1">
    <source>
        <dbReference type="ARBA" id="ARBA00022555"/>
    </source>
</evidence>
<dbReference type="Pfam" id="PF02005">
    <property type="entry name" value="TRM"/>
    <property type="match status" value="1"/>
</dbReference>
<dbReference type="NCBIfam" id="TIGR00308">
    <property type="entry name" value="TRM1"/>
    <property type="match status" value="1"/>
</dbReference>
<dbReference type="GO" id="GO:0160104">
    <property type="term" value="F:tRNA (guanine(26)-N2)-dimethyltransferase activity"/>
    <property type="evidence" value="ECO:0007669"/>
    <property type="project" value="UniProtKB-UniRule"/>
</dbReference>